<keyword evidence="4 5" id="KW-0472">Membrane</keyword>
<dbReference type="GO" id="GO:0022857">
    <property type="term" value="F:transmembrane transporter activity"/>
    <property type="evidence" value="ECO:0007669"/>
    <property type="project" value="InterPro"/>
</dbReference>
<feature type="transmembrane region" description="Helical" evidence="5">
    <location>
        <begin position="29"/>
        <end position="50"/>
    </location>
</feature>
<feature type="transmembrane region" description="Helical" evidence="5">
    <location>
        <begin position="163"/>
        <end position="182"/>
    </location>
</feature>
<feature type="domain" description="Major facilitator superfamily (MFS) profile" evidence="6">
    <location>
        <begin position="1"/>
        <end position="394"/>
    </location>
</feature>
<feature type="transmembrane region" description="Helical" evidence="5">
    <location>
        <begin position="71"/>
        <end position="88"/>
    </location>
</feature>
<dbReference type="InterPro" id="IPR036259">
    <property type="entry name" value="MFS_trans_sf"/>
</dbReference>
<feature type="transmembrane region" description="Helical" evidence="5">
    <location>
        <begin position="341"/>
        <end position="363"/>
    </location>
</feature>
<feature type="transmembrane region" description="Helical" evidence="5">
    <location>
        <begin position="125"/>
        <end position="143"/>
    </location>
</feature>
<evidence type="ECO:0000256" key="5">
    <source>
        <dbReference type="SAM" id="Phobius"/>
    </source>
</evidence>
<dbReference type="PANTHER" id="PTHR23518:SF2">
    <property type="entry name" value="MAJOR FACILITATOR SUPERFAMILY TRANSPORTER"/>
    <property type="match status" value="1"/>
</dbReference>
<organism evidence="7 8">
    <name type="scientific">Thermoproteota archaeon</name>
    <dbReference type="NCBI Taxonomy" id="2056631"/>
    <lineage>
        <taxon>Archaea</taxon>
        <taxon>Thermoproteota</taxon>
    </lineage>
</organism>
<name>A0A497F1L2_9CREN</name>
<feature type="transmembrane region" description="Helical" evidence="5">
    <location>
        <begin position="307"/>
        <end position="329"/>
    </location>
</feature>
<protein>
    <recommendedName>
        <fullName evidence="6">Major facilitator superfamily (MFS) profile domain-containing protein</fullName>
    </recommendedName>
</protein>
<feature type="transmembrane region" description="Helical" evidence="5">
    <location>
        <begin position="252"/>
        <end position="273"/>
    </location>
</feature>
<dbReference type="Proteomes" id="UP000269499">
    <property type="component" value="Unassembled WGS sequence"/>
</dbReference>
<dbReference type="SUPFAM" id="SSF103473">
    <property type="entry name" value="MFS general substrate transporter"/>
    <property type="match status" value="1"/>
</dbReference>
<comment type="subcellular location">
    <subcellularLocation>
        <location evidence="1">Membrane</location>
    </subcellularLocation>
</comment>
<dbReference type="PANTHER" id="PTHR23518">
    <property type="entry name" value="C-METHYLTRANSFERASE"/>
    <property type="match status" value="1"/>
</dbReference>
<accession>A0A497F1L2</accession>
<evidence type="ECO:0000256" key="2">
    <source>
        <dbReference type="ARBA" id="ARBA00022692"/>
    </source>
</evidence>
<dbReference type="PROSITE" id="PS50850">
    <property type="entry name" value="MFS"/>
    <property type="match status" value="1"/>
</dbReference>
<evidence type="ECO:0000313" key="7">
    <source>
        <dbReference type="EMBL" id="RLE53543.1"/>
    </source>
</evidence>
<gene>
    <name evidence="7" type="ORF">DRJ26_03210</name>
</gene>
<comment type="caution">
    <text evidence="7">The sequence shown here is derived from an EMBL/GenBank/DDBJ whole genome shotgun (WGS) entry which is preliminary data.</text>
</comment>
<evidence type="ECO:0000256" key="3">
    <source>
        <dbReference type="ARBA" id="ARBA00022989"/>
    </source>
</evidence>
<dbReference type="Pfam" id="PF00083">
    <property type="entry name" value="Sugar_tr"/>
    <property type="match status" value="1"/>
</dbReference>
<evidence type="ECO:0000313" key="8">
    <source>
        <dbReference type="Proteomes" id="UP000269499"/>
    </source>
</evidence>
<proteinExistence type="predicted"/>
<dbReference type="CDD" id="cd17325">
    <property type="entry name" value="MFS_MdtG_SLC18_like"/>
    <property type="match status" value="1"/>
</dbReference>
<evidence type="ECO:0000259" key="6">
    <source>
        <dbReference type="PROSITE" id="PS50850"/>
    </source>
</evidence>
<evidence type="ECO:0000256" key="1">
    <source>
        <dbReference type="ARBA" id="ARBA00004370"/>
    </source>
</evidence>
<keyword evidence="2 5" id="KW-0812">Transmembrane</keyword>
<feature type="transmembrane region" description="Helical" evidence="5">
    <location>
        <begin position="94"/>
        <end position="113"/>
    </location>
</feature>
<dbReference type="GO" id="GO:0016020">
    <property type="term" value="C:membrane"/>
    <property type="evidence" value="ECO:0007669"/>
    <property type="project" value="UniProtKB-SubCell"/>
</dbReference>
<dbReference type="InterPro" id="IPR020846">
    <property type="entry name" value="MFS_dom"/>
</dbReference>
<sequence>MLKGNLGLMTLTSGLWNFAGQMVWPFSTLYYLALGASYMDLGLLSAVWSASRVVPLMIGGYLTDRFGRKRLVVTFSFGLSVINLLFAVVPSWEYLIPIIALDGFISGLREPAFSSIIADSTKPEVRALGFAVWNFGPVLFGMFSPYIAGRIIDDMGIVNSMRLLYIVLFAFSFTACILRLLFLKETLSERTVEKMSLKSILSSGVLFVLKVPKRVLTLFGVSSILFLVYGLADPFWIAYATRDVIGLTASQWGLILIFQTALKLTLTPIFAYVSDRFGRVKLLFSSLLISATAPFLFTLSGSFEQTLIPIALYGVFMSASSVTLSALLADYISRESRGRAAAFQGTLNQITLVIGSVIGGYTYQNISKSYPFLMASISLLVASLITLLLVKEPRVRAE</sequence>
<evidence type="ECO:0000256" key="4">
    <source>
        <dbReference type="ARBA" id="ARBA00023136"/>
    </source>
</evidence>
<keyword evidence="3 5" id="KW-1133">Transmembrane helix</keyword>
<dbReference type="InterPro" id="IPR011701">
    <property type="entry name" value="MFS"/>
</dbReference>
<dbReference type="AlphaFoldDB" id="A0A497F1L2"/>
<dbReference type="EMBL" id="QMRA01000061">
    <property type="protein sequence ID" value="RLE53543.1"/>
    <property type="molecule type" value="Genomic_DNA"/>
</dbReference>
<dbReference type="Pfam" id="PF07690">
    <property type="entry name" value="MFS_1"/>
    <property type="match status" value="1"/>
</dbReference>
<feature type="transmembrane region" description="Helical" evidence="5">
    <location>
        <begin position="369"/>
        <end position="390"/>
    </location>
</feature>
<reference evidence="7 8" key="1">
    <citation type="submission" date="2018-06" db="EMBL/GenBank/DDBJ databases">
        <title>Extensive metabolic versatility and redundancy in microbially diverse, dynamic hydrothermal sediments.</title>
        <authorList>
            <person name="Dombrowski N."/>
            <person name="Teske A."/>
            <person name="Baker B.J."/>
        </authorList>
    </citation>
    <scope>NUCLEOTIDE SEQUENCE [LARGE SCALE GENOMIC DNA]</scope>
    <source>
        <strain evidence="7">B20_G2</strain>
    </source>
</reference>
<dbReference type="Gene3D" id="1.20.1250.20">
    <property type="entry name" value="MFS general substrate transporter like domains"/>
    <property type="match status" value="2"/>
</dbReference>
<dbReference type="InterPro" id="IPR005828">
    <property type="entry name" value="MFS_sugar_transport-like"/>
</dbReference>
<feature type="transmembrane region" description="Helical" evidence="5">
    <location>
        <begin position="280"/>
        <end position="301"/>
    </location>
</feature>
<feature type="transmembrane region" description="Helical" evidence="5">
    <location>
        <begin position="215"/>
        <end position="232"/>
    </location>
</feature>